<evidence type="ECO:0000256" key="2">
    <source>
        <dbReference type="ARBA" id="ARBA00022448"/>
    </source>
</evidence>
<dbReference type="GO" id="GO:0005886">
    <property type="term" value="C:plasma membrane"/>
    <property type="evidence" value="ECO:0007669"/>
    <property type="project" value="TreeGrafter"/>
</dbReference>
<accession>H2ZAG6</accession>
<feature type="transmembrane region" description="Helical" evidence="7">
    <location>
        <begin position="7"/>
        <end position="27"/>
    </location>
</feature>
<feature type="transmembrane region" description="Helical" evidence="7">
    <location>
        <begin position="82"/>
        <end position="109"/>
    </location>
</feature>
<dbReference type="Ensembl" id="ENSCSAVT00000014747.1">
    <property type="protein sequence ID" value="ENSCSAVP00000014581.1"/>
    <property type="gene ID" value="ENSCSAVG00000008527.1"/>
</dbReference>
<comment type="subcellular location">
    <subcellularLocation>
        <location evidence="1">Membrane</location>
        <topology evidence="1">Multi-pass membrane protein</topology>
    </subcellularLocation>
</comment>
<keyword evidence="2" id="KW-0813">Transport</keyword>
<feature type="binding site" evidence="6">
    <location>
        <position position="413"/>
    </location>
    <ligand>
        <name>Na(+)</name>
        <dbReference type="ChEBI" id="CHEBI:29101"/>
        <label>1</label>
    </ligand>
</feature>
<feature type="transmembrane region" description="Helical" evidence="7">
    <location>
        <begin position="256"/>
        <end position="276"/>
    </location>
</feature>
<dbReference type="GO" id="GO:0006865">
    <property type="term" value="P:amino acid transport"/>
    <property type="evidence" value="ECO:0007669"/>
    <property type="project" value="TreeGrafter"/>
</dbReference>
<evidence type="ECO:0000256" key="5">
    <source>
        <dbReference type="ARBA" id="ARBA00023136"/>
    </source>
</evidence>
<dbReference type="PRINTS" id="PR00176">
    <property type="entry name" value="NANEUSMPORT"/>
</dbReference>
<name>H2ZAG6_CIOSA</name>
<protein>
    <recommendedName>
        <fullName evidence="10">Transporter</fullName>
    </recommendedName>
</protein>
<organism evidence="8 9">
    <name type="scientific">Ciona savignyi</name>
    <name type="common">Pacific transparent sea squirt</name>
    <dbReference type="NCBI Taxonomy" id="51511"/>
    <lineage>
        <taxon>Eukaryota</taxon>
        <taxon>Metazoa</taxon>
        <taxon>Chordata</taxon>
        <taxon>Tunicata</taxon>
        <taxon>Ascidiacea</taxon>
        <taxon>Phlebobranchia</taxon>
        <taxon>Cionidae</taxon>
        <taxon>Ciona</taxon>
    </lineage>
</organism>
<proteinExistence type="predicted"/>
<evidence type="ECO:0008006" key="10">
    <source>
        <dbReference type="Google" id="ProtNLM"/>
    </source>
</evidence>
<feature type="transmembrane region" description="Helical" evidence="7">
    <location>
        <begin position="227"/>
        <end position="247"/>
    </location>
</feature>
<keyword evidence="3 7" id="KW-0812">Transmembrane</keyword>
<feature type="transmembrane region" description="Helical" evidence="7">
    <location>
        <begin position="554"/>
        <end position="576"/>
    </location>
</feature>
<feature type="transmembrane region" description="Helical" evidence="7">
    <location>
        <begin position="517"/>
        <end position="534"/>
    </location>
</feature>
<dbReference type="PANTHER" id="PTHR11616">
    <property type="entry name" value="SODIUM/CHLORIDE DEPENDENT TRANSPORTER"/>
    <property type="match status" value="1"/>
</dbReference>
<feature type="binding site" evidence="6">
    <location>
        <position position="16"/>
    </location>
    <ligand>
        <name>Na(+)</name>
        <dbReference type="ChEBI" id="CHEBI:29101"/>
        <label>1</label>
    </ligand>
</feature>
<reference evidence="9" key="1">
    <citation type="submission" date="2003-08" db="EMBL/GenBank/DDBJ databases">
        <authorList>
            <person name="Birren B."/>
            <person name="Nusbaum C."/>
            <person name="Abebe A."/>
            <person name="Abouelleil A."/>
            <person name="Adekoya E."/>
            <person name="Ait-zahra M."/>
            <person name="Allen N."/>
            <person name="Allen T."/>
            <person name="An P."/>
            <person name="Anderson M."/>
            <person name="Anderson S."/>
            <person name="Arachchi H."/>
            <person name="Armbruster J."/>
            <person name="Bachantsang P."/>
            <person name="Baldwin J."/>
            <person name="Barry A."/>
            <person name="Bayul T."/>
            <person name="Blitshsteyn B."/>
            <person name="Bloom T."/>
            <person name="Blye J."/>
            <person name="Boguslavskiy L."/>
            <person name="Borowsky M."/>
            <person name="Boukhgalter B."/>
            <person name="Brunache A."/>
            <person name="Butler J."/>
            <person name="Calixte N."/>
            <person name="Calvo S."/>
            <person name="Camarata J."/>
            <person name="Campo K."/>
            <person name="Chang J."/>
            <person name="Cheshatsang Y."/>
            <person name="Citroen M."/>
            <person name="Collymore A."/>
            <person name="Considine T."/>
            <person name="Cook A."/>
            <person name="Cooke P."/>
            <person name="Corum B."/>
            <person name="Cuomo C."/>
            <person name="David R."/>
            <person name="Dawoe T."/>
            <person name="Degray S."/>
            <person name="Dodge S."/>
            <person name="Dooley K."/>
            <person name="Dorje P."/>
            <person name="Dorjee K."/>
            <person name="Dorris L."/>
            <person name="Duffey N."/>
            <person name="Dupes A."/>
            <person name="Elkins T."/>
            <person name="Engels R."/>
            <person name="Erickson J."/>
            <person name="Farina A."/>
            <person name="Faro S."/>
            <person name="Ferreira P."/>
            <person name="Fischer H."/>
            <person name="Fitzgerald M."/>
            <person name="Foley K."/>
            <person name="Gage D."/>
            <person name="Galagan J."/>
            <person name="Gearin G."/>
            <person name="Gnerre S."/>
            <person name="Gnirke A."/>
            <person name="Goyette A."/>
            <person name="Graham J."/>
            <person name="Grandbois E."/>
            <person name="Gyaltsen K."/>
            <person name="Hafez N."/>
            <person name="Hagopian D."/>
            <person name="Hagos B."/>
            <person name="Hall J."/>
            <person name="Hatcher B."/>
            <person name="Heller A."/>
            <person name="Higgins H."/>
            <person name="Honan T."/>
            <person name="Horn A."/>
            <person name="Houde N."/>
            <person name="Hughes L."/>
            <person name="Hulme W."/>
            <person name="Husby E."/>
            <person name="Iliev I."/>
            <person name="Jaffe D."/>
            <person name="Jones C."/>
            <person name="Kamal M."/>
            <person name="Kamat A."/>
            <person name="Kamvysselis M."/>
            <person name="Karlsson E."/>
            <person name="Kells C."/>
            <person name="Kieu A."/>
            <person name="Kisner P."/>
            <person name="Kodira C."/>
            <person name="Kulbokas E."/>
            <person name="Labutti K."/>
            <person name="Lama D."/>
            <person name="Landers T."/>
            <person name="Leger J."/>
            <person name="Levine S."/>
            <person name="Lewis D."/>
            <person name="Lewis T."/>
            <person name="Lindblad-toh K."/>
            <person name="Liu X."/>
            <person name="Lokyitsang T."/>
            <person name="Lokyitsang Y."/>
            <person name="Lucien O."/>
            <person name="Lui A."/>
            <person name="Ma L.J."/>
            <person name="Mabbitt R."/>
            <person name="Macdonald J."/>
            <person name="Maclean C."/>
            <person name="Major J."/>
            <person name="Manning J."/>
            <person name="Marabella R."/>
            <person name="Maru K."/>
            <person name="Matthews C."/>
            <person name="Mauceli E."/>
            <person name="Mccarthy M."/>
            <person name="Mcdonough S."/>
            <person name="Mcghee T."/>
            <person name="Meldrim J."/>
            <person name="Meneus L."/>
            <person name="Mesirov J."/>
            <person name="Mihalev A."/>
            <person name="Mihova T."/>
            <person name="Mikkelsen T."/>
            <person name="Mlenga V."/>
            <person name="Moru K."/>
            <person name="Mozes J."/>
            <person name="Mulrain L."/>
            <person name="Munson G."/>
            <person name="Naylor J."/>
            <person name="Newes C."/>
            <person name="Nguyen C."/>
            <person name="Nguyen N."/>
            <person name="Nguyen T."/>
            <person name="Nicol R."/>
            <person name="Nielsen C."/>
            <person name="Nizzari M."/>
            <person name="Norbu C."/>
            <person name="Norbu N."/>
            <person name="O'donnell P."/>
            <person name="Okoawo O."/>
            <person name="O'leary S."/>
            <person name="Omotosho B."/>
            <person name="O'neill K."/>
            <person name="Osman S."/>
            <person name="Parker S."/>
            <person name="Perrin D."/>
            <person name="Phunkhang P."/>
            <person name="Piqani B."/>
            <person name="Purcell S."/>
            <person name="Rachupka T."/>
            <person name="Ramasamy U."/>
            <person name="Rameau R."/>
            <person name="Ray V."/>
            <person name="Raymond C."/>
            <person name="Retta R."/>
            <person name="Richardson S."/>
            <person name="Rise C."/>
            <person name="Rodriguez J."/>
            <person name="Rogers J."/>
            <person name="Rogov P."/>
            <person name="Rutman M."/>
            <person name="Schupbach R."/>
            <person name="Seaman C."/>
            <person name="Settipalli S."/>
            <person name="Sharpe T."/>
            <person name="Sheridan J."/>
            <person name="Sherpa N."/>
            <person name="Shi J."/>
            <person name="Smirnov S."/>
            <person name="Smith C."/>
            <person name="Sougnez C."/>
            <person name="Spencer B."/>
            <person name="Stalker J."/>
            <person name="Stange-thomann N."/>
            <person name="Stavropoulos S."/>
            <person name="Stetson K."/>
            <person name="Stone C."/>
            <person name="Stone S."/>
            <person name="Stubbs M."/>
            <person name="Talamas J."/>
            <person name="Tchuinga P."/>
            <person name="Tenzing P."/>
            <person name="Tesfaye S."/>
            <person name="Theodore J."/>
            <person name="Thoulutsang Y."/>
            <person name="Topham K."/>
            <person name="Towey S."/>
            <person name="Tsamla T."/>
            <person name="Tsomo N."/>
            <person name="Vallee D."/>
            <person name="Vassiliev H."/>
            <person name="Venkataraman V."/>
            <person name="Vinson J."/>
            <person name="Vo A."/>
            <person name="Wade C."/>
            <person name="Wang S."/>
            <person name="Wangchuk T."/>
            <person name="Wangdi T."/>
            <person name="Whittaker C."/>
            <person name="Wilkinson J."/>
            <person name="Wu Y."/>
            <person name="Wyman D."/>
            <person name="Yadav S."/>
            <person name="Yang S."/>
            <person name="Yang X."/>
            <person name="Yeager S."/>
            <person name="Yee E."/>
            <person name="Young G."/>
            <person name="Zainoun J."/>
            <person name="Zembeck L."/>
            <person name="Zimmer A."/>
            <person name="Zody M."/>
            <person name="Lander E."/>
        </authorList>
    </citation>
    <scope>NUCLEOTIDE SEQUENCE [LARGE SCALE GENOMIC DNA]</scope>
</reference>
<dbReference type="PANTHER" id="PTHR11616:SF309">
    <property type="entry name" value="TRANSPORTER"/>
    <property type="match status" value="1"/>
</dbReference>
<feature type="transmembrane region" description="Helical" evidence="7">
    <location>
        <begin position="472"/>
        <end position="496"/>
    </location>
</feature>
<evidence type="ECO:0000256" key="4">
    <source>
        <dbReference type="ARBA" id="ARBA00022989"/>
    </source>
</evidence>
<feature type="transmembrane region" description="Helical" evidence="7">
    <location>
        <begin position="337"/>
        <end position="359"/>
    </location>
</feature>
<dbReference type="InterPro" id="IPR000175">
    <property type="entry name" value="Na/ntran_symport"/>
</dbReference>
<dbReference type="InterPro" id="IPR037272">
    <property type="entry name" value="SNS_sf"/>
</dbReference>
<reference evidence="8" key="2">
    <citation type="submission" date="2025-08" db="UniProtKB">
        <authorList>
            <consortium name="Ensembl"/>
        </authorList>
    </citation>
    <scope>IDENTIFICATION</scope>
</reference>
<feature type="binding site" evidence="6">
    <location>
        <position position="23"/>
    </location>
    <ligand>
        <name>Na(+)</name>
        <dbReference type="ChEBI" id="CHEBI:29101"/>
        <label>1</label>
    </ligand>
</feature>
<dbReference type="GO" id="GO:0046872">
    <property type="term" value="F:metal ion binding"/>
    <property type="evidence" value="ECO:0007669"/>
    <property type="project" value="UniProtKB-KW"/>
</dbReference>
<evidence type="ECO:0000256" key="6">
    <source>
        <dbReference type="PIRSR" id="PIRSR600175-1"/>
    </source>
</evidence>
<keyword evidence="9" id="KW-1185">Reference proteome</keyword>
<evidence type="ECO:0000256" key="7">
    <source>
        <dbReference type="SAM" id="Phobius"/>
    </source>
</evidence>
<sequence length="584" mass="65838">RVTWGKPIEFIFSLLGYMVGLGNLWRFSYLCFKNGGGAFLVPYLLSVAVFGLPMYIFEIAIGQFTQQGKLNAWDRIPIMKGYGYACIVMTMMSIVPYMLVMAWGVIYLYHSFTSNDLPWTVCGKITLIVKSSNTFLYDTNLHVPNVMRFCSTDKPWNTQSCISYKQWLPGNNSTILNDSSLVQNYSDTSILEVKIFKNPLTMTTNCSLPRYYVLRLPNEQDSIYGGFNWPMLICLVLSYLSIVAITIKGIKSSGKVVYISATLPYLMIIVLLIRGLTLDGALNGISKLLIPKFEELANTQVWIEAASQVLYTYAIGFASLTTFSSYNNFNNNFYRQALILVPVGAFTSLLMGLMTFSYLGHMASVLGVNVDKILKSGPGLIFQVIPLGFSLLPLPQLWSVLFFGMFYFVAVDSVFSDFDALVTSILDIFPRFKGTGRRRVLANFAVAFVLFVASCTQLTSSGIYIFEFIFYYGASGIILLLLALCESLSVGWLWDVNQFAIDLEKMTGDKLSLWFKLCYRYFIPAITSSIFLFYCAKWTPLKVGDFVYPVWANLLGWILSLCSLLWIPGVFIYVLYKGRGSMKQ</sequence>
<dbReference type="Pfam" id="PF00209">
    <property type="entry name" value="SNF"/>
    <property type="match status" value="1"/>
</dbReference>
<keyword evidence="4 7" id="KW-1133">Transmembrane helix</keyword>
<keyword evidence="6" id="KW-0479">Metal-binding</keyword>
<dbReference type="AlphaFoldDB" id="H2ZAG6"/>
<evidence type="ECO:0000256" key="3">
    <source>
        <dbReference type="ARBA" id="ARBA00022692"/>
    </source>
</evidence>
<dbReference type="SUPFAM" id="SSF161070">
    <property type="entry name" value="SNF-like"/>
    <property type="match status" value="1"/>
</dbReference>
<dbReference type="GeneTree" id="ENSGT00940000165957"/>
<feature type="binding site" evidence="6">
    <location>
        <position position="412"/>
    </location>
    <ligand>
        <name>Na(+)</name>
        <dbReference type="ChEBI" id="CHEBI:29101"/>
        <label>1</label>
    </ligand>
</feature>
<feature type="transmembrane region" description="Helical" evidence="7">
    <location>
        <begin position="39"/>
        <end position="61"/>
    </location>
</feature>
<feature type="transmembrane region" description="Helical" evidence="7">
    <location>
        <begin position="380"/>
        <end position="398"/>
    </location>
</feature>
<reference evidence="8" key="3">
    <citation type="submission" date="2025-09" db="UniProtKB">
        <authorList>
            <consortium name="Ensembl"/>
        </authorList>
    </citation>
    <scope>IDENTIFICATION</scope>
</reference>
<evidence type="ECO:0000256" key="1">
    <source>
        <dbReference type="ARBA" id="ARBA00004141"/>
    </source>
</evidence>
<evidence type="ECO:0000313" key="8">
    <source>
        <dbReference type="Ensembl" id="ENSCSAVP00000014581.1"/>
    </source>
</evidence>
<feature type="transmembrane region" description="Helical" evidence="7">
    <location>
        <begin position="441"/>
        <end position="466"/>
    </location>
</feature>
<evidence type="ECO:0000313" key="9">
    <source>
        <dbReference type="Proteomes" id="UP000007875"/>
    </source>
</evidence>
<dbReference type="GO" id="GO:0035725">
    <property type="term" value="P:sodium ion transmembrane transport"/>
    <property type="evidence" value="ECO:0007669"/>
    <property type="project" value="TreeGrafter"/>
</dbReference>
<dbReference type="Proteomes" id="UP000007875">
    <property type="component" value="Unassembled WGS sequence"/>
</dbReference>
<keyword evidence="6" id="KW-0915">Sodium</keyword>
<dbReference type="PROSITE" id="PS50267">
    <property type="entry name" value="NA_NEUROTRAN_SYMP_3"/>
    <property type="match status" value="1"/>
</dbReference>
<keyword evidence="5 7" id="KW-0472">Membrane</keyword>
<feature type="binding site" evidence="6">
    <location>
        <position position="19"/>
    </location>
    <ligand>
        <name>Na(+)</name>
        <dbReference type="ChEBI" id="CHEBI:29101"/>
        <label>1</label>
    </ligand>
</feature>